<name>A0ABV7HRX3_9GAMM</name>
<organism evidence="2 3">
    <name type="scientific">Gilvimarinus japonicus</name>
    <dbReference type="NCBI Taxonomy" id="1796469"/>
    <lineage>
        <taxon>Bacteria</taxon>
        <taxon>Pseudomonadati</taxon>
        <taxon>Pseudomonadota</taxon>
        <taxon>Gammaproteobacteria</taxon>
        <taxon>Cellvibrionales</taxon>
        <taxon>Cellvibrionaceae</taxon>
        <taxon>Gilvimarinus</taxon>
    </lineage>
</organism>
<comment type="caution">
    <text evidence="2">The sequence shown here is derived from an EMBL/GenBank/DDBJ whole genome shotgun (WGS) entry which is preliminary data.</text>
</comment>
<dbReference type="EMBL" id="JBHRTL010000006">
    <property type="protein sequence ID" value="MFC3155536.1"/>
    <property type="molecule type" value="Genomic_DNA"/>
</dbReference>
<proteinExistence type="predicted"/>
<keyword evidence="3" id="KW-1185">Reference proteome</keyword>
<feature type="signal peptide" evidence="1">
    <location>
        <begin position="1"/>
        <end position="22"/>
    </location>
</feature>
<accession>A0ABV7HRX3</accession>
<evidence type="ECO:0000313" key="2">
    <source>
        <dbReference type="EMBL" id="MFC3155536.1"/>
    </source>
</evidence>
<protein>
    <recommendedName>
        <fullName evidence="4">DUF5666 domain-containing protein</fullName>
    </recommendedName>
</protein>
<feature type="chain" id="PRO_5045652143" description="DUF5666 domain-containing protein" evidence="1">
    <location>
        <begin position="23"/>
        <end position="163"/>
    </location>
</feature>
<evidence type="ECO:0000313" key="3">
    <source>
        <dbReference type="Proteomes" id="UP001595548"/>
    </source>
</evidence>
<dbReference type="RefSeq" id="WP_382416296.1">
    <property type="nucleotide sequence ID" value="NZ_AP031500.1"/>
</dbReference>
<evidence type="ECO:0000256" key="1">
    <source>
        <dbReference type="SAM" id="SignalP"/>
    </source>
</evidence>
<sequence length="163" mass="17542">MFNFTNRSSLQMLIAGFSLALAAGASATERKVPGVVESVDLETKSVSIIADKTGEKLTYRFSGEPKVRVGGRALRDMANVQPGQQVTLKLSSIEPEQPQSRIIEGEILELNLQQNVALIRPADGSAPRTIALPDAIRVSGLHKGAGIEDLQEGQQVTFKYAPQ</sequence>
<gene>
    <name evidence="2" type="ORF">ACFOEB_10030</name>
</gene>
<dbReference type="Proteomes" id="UP001595548">
    <property type="component" value="Unassembled WGS sequence"/>
</dbReference>
<reference evidence="3" key="1">
    <citation type="journal article" date="2019" name="Int. J. Syst. Evol. Microbiol.">
        <title>The Global Catalogue of Microorganisms (GCM) 10K type strain sequencing project: providing services to taxonomists for standard genome sequencing and annotation.</title>
        <authorList>
            <consortium name="The Broad Institute Genomics Platform"/>
            <consortium name="The Broad Institute Genome Sequencing Center for Infectious Disease"/>
            <person name="Wu L."/>
            <person name="Ma J."/>
        </authorList>
    </citation>
    <scope>NUCLEOTIDE SEQUENCE [LARGE SCALE GENOMIC DNA]</scope>
    <source>
        <strain evidence="3">KCTC 52141</strain>
    </source>
</reference>
<evidence type="ECO:0008006" key="4">
    <source>
        <dbReference type="Google" id="ProtNLM"/>
    </source>
</evidence>
<keyword evidence="1" id="KW-0732">Signal</keyword>